<dbReference type="InterPro" id="IPR043472">
    <property type="entry name" value="Macro_dom-like"/>
</dbReference>
<evidence type="ECO:0008006" key="3">
    <source>
        <dbReference type="Google" id="ProtNLM"/>
    </source>
</evidence>
<accession>A0A0K1Q6J6</accession>
<sequence>MTSSVPNAPKLTVELAVESPVVHDVDLVAVGVITSGARAPLQGAVAEIDRLLGGRVERMRRDHGDAESVLVDGAPAIKARRVLLLWLGDEATLDLARLEDAASRAVRRALEVGARAVGFAPGLHDAGVTKLAVDAVARAVASGARAAFASAGDTRGDLVFALEVSERNRALAAEGLSS</sequence>
<dbReference type="AlphaFoldDB" id="A0A0K1Q6J6"/>
<dbReference type="SUPFAM" id="SSF52949">
    <property type="entry name" value="Macro domain-like"/>
    <property type="match status" value="1"/>
</dbReference>
<dbReference type="Proteomes" id="UP000064967">
    <property type="component" value="Chromosome"/>
</dbReference>
<keyword evidence="2" id="KW-1185">Reference proteome</keyword>
<dbReference type="Gene3D" id="3.40.220.10">
    <property type="entry name" value="Leucine Aminopeptidase, subunit E, domain 1"/>
    <property type="match status" value="1"/>
</dbReference>
<evidence type="ECO:0000313" key="1">
    <source>
        <dbReference type="EMBL" id="AKV01358.1"/>
    </source>
</evidence>
<evidence type="ECO:0000313" key="2">
    <source>
        <dbReference type="Proteomes" id="UP000064967"/>
    </source>
</evidence>
<dbReference type="EMBL" id="CP012333">
    <property type="protein sequence ID" value="AKV01358.1"/>
    <property type="molecule type" value="Genomic_DNA"/>
</dbReference>
<reference evidence="1 2" key="1">
    <citation type="submission" date="2015-08" db="EMBL/GenBank/DDBJ databases">
        <authorList>
            <person name="Babu N.S."/>
            <person name="Beckwith C.J."/>
            <person name="Beseler K.G."/>
            <person name="Brison A."/>
            <person name="Carone J.V."/>
            <person name="Caskin T.P."/>
            <person name="Diamond M."/>
            <person name="Durham M.E."/>
            <person name="Foxe J.M."/>
            <person name="Go M."/>
            <person name="Henderson B.A."/>
            <person name="Jones I.B."/>
            <person name="McGettigan J.A."/>
            <person name="Micheletti S.J."/>
            <person name="Nasrallah M.E."/>
            <person name="Ortiz D."/>
            <person name="Piller C.R."/>
            <person name="Privatt S.R."/>
            <person name="Schneider S.L."/>
            <person name="Sharp S."/>
            <person name="Smith T.C."/>
            <person name="Stanton J.D."/>
            <person name="Ullery H.E."/>
            <person name="Wilson R.J."/>
            <person name="Serrano M.G."/>
            <person name="Buck G."/>
            <person name="Lee V."/>
            <person name="Wang Y."/>
            <person name="Carvalho R."/>
            <person name="Voegtly L."/>
            <person name="Shi R."/>
            <person name="Duckworth R."/>
            <person name="Johnson A."/>
            <person name="Loviza R."/>
            <person name="Walstead R."/>
            <person name="Shah Z."/>
            <person name="Kiflezghi M."/>
            <person name="Wade K."/>
            <person name="Ball S.L."/>
            <person name="Bradley K.W."/>
            <person name="Asai D.J."/>
            <person name="Bowman C.A."/>
            <person name="Russell D.A."/>
            <person name="Pope W.H."/>
            <person name="Jacobs-Sera D."/>
            <person name="Hendrix R.W."/>
            <person name="Hatfull G.F."/>
        </authorList>
    </citation>
    <scope>NUCLEOTIDE SEQUENCE [LARGE SCALE GENOMIC DNA]</scope>
    <source>
        <strain evidence="1 2">DSM 27648</strain>
    </source>
</reference>
<protein>
    <recommendedName>
        <fullName evidence="3">Peptidase M17 leucyl aminopeptidase N-terminal domain-containing protein</fullName>
    </recommendedName>
</protein>
<proteinExistence type="predicted"/>
<dbReference type="KEGG" id="llu:AKJ09_08021"/>
<gene>
    <name evidence="1" type="ORF">AKJ09_08021</name>
</gene>
<dbReference type="STRING" id="1391654.AKJ09_08021"/>
<name>A0A0K1Q6J6_9BACT</name>
<organism evidence="1 2">
    <name type="scientific">Labilithrix luteola</name>
    <dbReference type="NCBI Taxonomy" id="1391654"/>
    <lineage>
        <taxon>Bacteria</taxon>
        <taxon>Pseudomonadati</taxon>
        <taxon>Myxococcota</taxon>
        <taxon>Polyangia</taxon>
        <taxon>Polyangiales</taxon>
        <taxon>Labilitrichaceae</taxon>
        <taxon>Labilithrix</taxon>
    </lineage>
</organism>
<dbReference type="RefSeq" id="WP_146652470.1">
    <property type="nucleotide sequence ID" value="NZ_CP012333.1"/>
</dbReference>